<sequence length="63" mass="6247">LDCTSGASTFASTAVNTSRSIDNGLVLEADSANGAGVNTSAASNALVSNLMSHGNLLISAQFM</sequence>
<comment type="caution">
    <text evidence="1">The sequence shown here is derived from an EMBL/GenBank/DDBJ whole genome shotgun (WGS) entry which is preliminary data.</text>
</comment>
<accession>K1TU15</accession>
<dbReference type="EMBL" id="AJWZ01005347">
    <property type="protein sequence ID" value="EKC62831.1"/>
    <property type="molecule type" value="Genomic_DNA"/>
</dbReference>
<gene>
    <name evidence="1" type="ORF">OBE_07779</name>
</gene>
<evidence type="ECO:0000313" key="1">
    <source>
        <dbReference type="EMBL" id="EKC62831.1"/>
    </source>
</evidence>
<reference evidence="1" key="1">
    <citation type="journal article" date="2013" name="Environ. Microbiol.">
        <title>Microbiota from the distal guts of lean and obese adolescents exhibit partial functional redundancy besides clear differences in community structure.</title>
        <authorList>
            <person name="Ferrer M."/>
            <person name="Ruiz A."/>
            <person name="Lanza F."/>
            <person name="Haange S.B."/>
            <person name="Oberbach A."/>
            <person name="Till H."/>
            <person name="Bargiela R."/>
            <person name="Campoy C."/>
            <person name="Segura M.T."/>
            <person name="Richter M."/>
            <person name="von Bergen M."/>
            <person name="Seifert J."/>
            <person name="Suarez A."/>
        </authorList>
    </citation>
    <scope>NUCLEOTIDE SEQUENCE</scope>
</reference>
<name>K1TU15_9ZZZZ</name>
<proteinExistence type="predicted"/>
<dbReference type="AlphaFoldDB" id="K1TU15"/>
<organism evidence="1">
    <name type="scientific">human gut metagenome</name>
    <dbReference type="NCBI Taxonomy" id="408170"/>
    <lineage>
        <taxon>unclassified sequences</taxon>
        <taxon>metagenomes</taxon>
        <taxon>organismal metagenomes</taxon>
    </lineage>
</organism>
<protein>
    <submittedName>
        <fullName evidence="1">Uncharacterized protein</fullName>
    </submittedName>
</protein>
<feature type="non-terminal residue" evidence="1">
    <location>
        <position position="1"/>
    </location>
</feature>